<protein>
    <submittedName>
        <fullName evidence="1">Uncharacterized protein</fullName>
    </submittedName>
</protein>
<dbReference type="Proteomes" id="UP001142055">
    <property type="component" value="Chromosome 1"/>
</dbReference>
<organism evidence="1 2">
    <name type="scientific">Blomia tropicalis</name>
    <name type="common">Mite</name>
    <dbReference type="NCBI Taxonomy" id="40697"/>
    <lineage>
        <taxon>Eukaryota</taxon>
        <taxon>Metazoa</taxon>
        <taxon>Ecdysozoa</taxon>
        <taxon>Arthropoda</taxon>
        <taxon>Chelicerata</taxon>
        <taxon>Arachnida</taxon>
        <taxon>Acari</taxon>
        <taxon>Acariformes</taxon>
        <taxon>Sarcoptiformes</taxon>
        <taxon>Astigmata</taxon>
        <taxon>Glycyphagoidea</taxon>
        <taxon>Echimyopodidae</taxon>
        <taxon>Blomia</taxon>
    </lineage>
</organism>
<dbReference type="AlphaFoldDB" id="A0A9Q0MJ73"/>
<evidence type="ECO:0000313" key="1">
    <source>
        <dbReference type="EMBL" id="KAJ6225342.1"/>
    </source>
</evidence>
<name>A0A9Q0MJ73_BLOTA</name>
<gene>
    <name evidence="1" type="ORF">RDWZM_003887</name>
</gene>
<sequence length="74" mass="8377">MADEGGIKDFFSNVGEKITKYSEETYDKAKKTAKDLSDSAKKQFDKGLDRVNDNIKPKDTLEKIKDLLPKIPNN</sequence>
<evidence type="ECO:0000313" key="2">
    <source>
        <dbReference type="Proteomes" id="UP001142055"/>
    </source>
</evidence>
<comment type="caution">
    <text evidence="1">The sequence shown here is derived from an EMBL/GenBank/DDBJ whole genome shotgun (WGS) entry which is preliminary data.</text>
</comment>
<keyword evidence="2" id="KW-1185">Reference proteome</keyword>
<reference evidence="1" key="1">
    <citation type="submission" date="2022-12" db="EMBL/GenBank/DDBJ databases">
        <title>Genome assemblies of Blomia tropicalis.</title>
        <authorList>
            <person name="Cui Y."/>
        </authorList>
    </citation>
    <scope>NUCLEOTIDE SEQUENCE</scope>
    <source>
        <tissue evidence="1">Adult mites</tissue>
    </source>
</reference>
<proteinExistence type="predicted"/>
<dbReference type="EMBL" id="JAPWDV010000001">
    <property type="protein sequence ID" value="KAJ6225342.1"/>
    <property type="molecule type" value="Genomic_DNA"/>
</dbReference>
<accession>A0A9Q0MJ73</accession>